<evidence type="ECO:0000313" key="2">
    <source>
        <dbReference type="EMBL" id="KKL17427.1"/>
    </source>
</evidence>
<sequence length="44" mass="4632">IEELVRNQGLQRDKQHETLGTGGGGLTPEEAVEANKQAARDGTG</sequence>
<feature type="region of interest" description="Disordered" evidence="1">
    <location>
        <begin position="1"/>
        <end position="44"/>
    </location>
</feature>
<evidence type="ECO:0000256" key="1">
    <source>
        <dbReference type="SAM" id="MobiDB-lite"/>
    </source>
</evidence>
<dbReference type="AlphaFoldDB" id="A0A0F9BU39"/>
<protein>
    <submittedName>
        <fullName evidence="2">Uncharacterized protein</fullName>
    </submittedName>
</protein>
<name>A0A0F9BU39_9ZZZZ</name>
<dbReference type="EMBL" id="LAZR01039262">
    <property type="protein sequence ID" value="KKL17427.1"/>
    <property type="molecule type" value="Genomic_DNA"/>
</dbReference>
<proteinExistence type="predicted"/>
<feature type="non-terminal residue" evidence="2">
    <location>
        <position position="1"/>
    </location>
</feature>
<reference evidence="2" key="1">
    <citation type="journal article" date="2015" name="Nature">
        <title>Complex archaea that bridge the gap between prokaryotes and eukaryotes.</title>
        <authorList>
            <person name="Spang A."/>
            <person name="Saw J.H."/>
            <person name="Jorgensen S.L."/>
            <person name="Zaremba-Niedzwiedzka K."/>
            <person name="Martijn J."/>
            <person name="Lind A.E."/>
            <person name="van Eijk R."/>
            <person name="Schleper C."/>
            <person name="Guy L."/>
            <person name="Ettema T.J."/>
        </authorList>
    </citation>
    <scope>NUCLEOTIDE SEQUENCE</scope>
</reference>
<comment type="caution">
    <text evidence="2">The sequence shown here is derived from an EMBL/GenBank/DDBJ whole genome shotgun (WGS) entry which is preliminary data.</text>
</comment>
<accession>A0A0F9BU39</accession>
<gene>
    <name evidence="2" type="ORF">LCGC14_2485640</name>
</gene>
<organism evidence="2">
    <name type="scientific">marine sediment metagenome</name>
    <dbReference type="NCBI Taxonomy" id="412755"/>
    <lineage>
        <taxon>unclassified sequences</taxon>
        <taxon>metagenomes</taxon>
        <taxon>ecological metagenomes</taxon>
    </lineage>
</organism>